<dbReference type="InterPro" id="IPR011004">
    <property type="entry name" value="Trimer_LpxA-like_sf"/>
</dbReference>
<evidence type="ECO:0000313" key="8">
    <source>
        <dbReference type="Proteomes" id="UP000652354"/>
    </source>
</evidence>
<reference evidence="7" key="1">
    <citation type="submission" date="2021-01" db="EMBL/GenBank/DDBJ databases">
        <title>Whole genome shotgun sequence of Demequina activiva NBRC 110675.</title>
        <authorList>
            <person name="Komaki H."/>
            <person name="Tamura T."/>
        </authorList>
    </citation>
    <scope>NUCLEOTIDE SEQUENCE</scope>
    <source>
        <strain evidence="7">NBRC 110675</strain>
    </source>
</reference>
<feature type="domain" description="Maltose/galactoside acetyltransferase" evidence="6">
    <location>
        <begin position="8"/>
        <end position="62"/>
    </location>
</feature>
<keyword evidence="8" id="KW-1185">Reference proteome</keyword>
<dbReference type="InterPro" id="IPR001451">
    <property type="entry name" value="Hexapep"/>
</dbReference>
<comment type="caution">
    <text evidence="7">The sequence shown here is derived from an EMBL/GenBank/DDBJ whole genome shotgun (WGS) entry which is preliminary data.</text>
</comment>
<proteinExistence type="inferred from homology"/>
<evidence type="ECO:0000313" key="7">
    <source>
        <dbReference type="EMBL" id="GIG53651.1"/>
    </source>
</evidence>
<dbReference type="Gene3D" id="2.160.10.10">
    <property type="entry name" value="Hexapeptide repeat proteins"/>
    <property type="match status" value="1"/>
</dbReference>
<evidence type="ECO:0000256" key="3">
    <source>
        <dbReference type="ARBA" id="ARBA00022737"/>
    </source>
</evidence>
<accession>A0A919UIS2</accession>
<dbReference type="AlphaFoldDB" id="A0A919UIS2"/>
<dbReference type="Pfam" id="PF12464">
    <property type="entry name" value="Mac"/>
    <property type="match status" value="1"/>
</dbReference>
<dbReference type="PANTHER" id="PTHR43017:SF1">
    <property type="entry name" value="ACETYLTRANSFERASE YJL218W-RELATED"/>
    <property type="match status" value="1"/>
</dbReference>
<keyword evidence="4 5" id="KW-0012">Acyltransferase</keyword>
<dbReference type="PANTHER" id="PTHR43017">
    <property type="entry name" value="GALACTOSIDE O-ACETYLTRANSFERASE"/>
    <property type="match status" value="1"/>
</dbReference>
<organism evidence="7 8">
    <name type="scientific">Demequina activiva</name>
    <dbReference type="NCBI Taxonomy" id="1582364"/>
    <lineage>
        <taxon>Bacteria</taxon>
        <taxon>Bacillati</taxon>
        <taxon>Actinomycetota</taxon>
        <taxon>Actinomycetes</taxon>
        <taxon>Micrococcales</taxon>
        <taxon>Demequinaceae</taxon>
        <taxon>Demequina</taxon>
    </lineage>
</organism>
<dbReference type="CDD" id="cd03357">
    <property type="entry name" value="LbH_MAT_GAT"/>
    <property type="match status" value="1"/>
</dbReference>
<sequence length="199" mass="21366">MTTLEEQFRHMATGQMYDDVTPELIEARRRAVLATNEYNASYGQPAEQREELLRAVVAHAGTGATFEPTFRCEFGVNIHLGERFFGNFDCVMLDCAPITIGDDVLIAPKVGLYTANHAFDANERAAGACWARPITIGDRVWIGGGVSILGGVSVGEGAVVGAGSVVIRDVPPFTVVAGNPAREIREITEADRTGYVAAH</sequence>
<evidence type="ECO:0000256" key="4">
    <source>
        <dbReference type="ARBA" id="ARBA00023315"/>
    </source>
</evidence>
<dbReference type="SMART" id="SM01266">
    <property type="entry name" value="Mac"/>
    <property type="match status" value="1"/>
</dbReference>
<evidence type="ECO:0000256" key="5">
    <source>
        <dbReference type="RuleBase" id="RU367021"/>
    </source>
</evidence>
<gene>
    <name evidence="7" type="ORF">Dac01nite_04030</name>
</gene>
<dbReference type="FunFam" id="2.160.10.10:FF:000025">
    <property type="entry name" value="Hexapeptide-repeat containing-acetyltransferase"/>
    <property type="match status" value="1"/>
</dbReference>
<dbReference type="EC" id="2.3.1.-" evidence="5"/>
<dbReference type="SUPFAM" id="SSF51161">
    <property type="entry name" value="Trimeric LpxA-like enzymes"/>
    <property type="match status" value="1"/>
</dbReference>
<dbReference type="InterPro" id="IPR039369">
    <property type="entry name" value="LacA-like"/>
</dbReference>
<evidence type="ECO:0000256" key="1">
    <source>
        <dbReference type="ARBA" id="ARBA00007274"/>
    </source>
</evidence>
<dbReference type="InterPro" id="IPR024688">
    <property type="entry name" value="Mac_dom"/>
</dbReference>
<name>A0A919UIS2_9MICO</name>
<dbReference type="GO" id="GO:0008870">
    <property type="term" value="F:galactoside O-acetyltransferase activity"/>
    <property type="evidence" value="ECO:0007669"/>
    <property type="project" value="TreeGrafter"/>
</dbReference>
<protein>
    <recommendedName>
        <fullName evidence="5">Acetyltransferase</fullName>
        <ecNumber evidence="5">2.3.1.-</ecNumber>
    </recommendedName>
</protein>
<comment type="similarity">
    <text evidence="1 5">Belongs to the transferase hexapeptide repeat family.</text>
</comment>
<dbReference type="InterPro" id="IPR018357">
    <property type="entry name" value="Hexapep_transf_CS"/>
</dbReference>
<evidence type="ECO:0000256" key="2">
    <source>
        <dbReference type="ARBA" id="ARBA00022679"/>
    </source>
</evidence>
<dbReference type="PROSITE" id="PS00101">
    <property type="entry name" value="HEXAPEP_TRANSFERASES"/>
    <property type="match status" value="1"/>
</dbReference>
<keyword evidence="2 5" id="KW-0808">Transferase</keyword>
<dbReference type="EMBL" id="BONR01000001">
    <property type="protein sequence ID" value="GIG53651.1"/>
    <property type="molecule type" value="Genomic_DNA"/>
</dbReference>
<dbReference type="Pfam" id="PF00132">
    <property type="entry name" value="Hexapep"/>
    <property type="match status" value="1"/>
</dbReference>
<evidence type="ECO:0000259" key="6">
    <source>
        <dbReference type="SMART" id="SM01266"/>
    </source>
</evidence>
<keyword evidence="3" id="KW-0677">Repeat</keyword>
<dbReference type="RefSeq" id="WP_203653088.1">
    <property type="nucleotide sequence ID" value="NZ_BONR01000001.1"/>
</dbReference>
<dbReference type="Proteomes" id="UP000652354">
    <property type="component" value="Unassembled WGS sequence"/>
</dbReference>